<evidence type="ECO:0000313" key="1">
    <source>
        <dbReference type="EMBL" id="RFZ95623.1"/>
    </source>
</evidence>
<dbReference type="Proteomes" id="UP000264217">
    <property type="component" value="Unassembled WGS sequence"/>
</dbReference>
<sequence length="136" mass="15647">MAQNFLLTGELMWSYEEEVAAITAAEKTMRGLTGLTGPMHHHSGTIALTEEYVLIESNADEDDLIIPLSSITQLYLGFDDVYTNYSVKNFGLFWQPLRLEFTNSHHQPEKVYLIIDYMMLYTQNKKWYDALTSILA</sequence>
<dbReference type="OrthoDB" id="793520at2"/>
<dbReference type="RefSeq" id="WP_117391173.1">
    <property type="nucleotide sequence ID" value="NZ_QWDC01000001.1"/>
</dbReference>
<reference evidence="1 2" key="1">
    <citation type="submission" date="2018-08" db="EMBL/GenBank/DDBJ databases">
        <title>Mucilaginibacter sp. MYSH2.</title>
        <authorList>
            <person name="Seo T."/>
        </authorList>
    </citation>
    <scope>NUCLEOTIDE SEQUENCE [LARGE SCALE GENOMIC DNA]</scope>
    <source>
        <strain evidence="1 2">MYSH2</strain>
    </source>
</reference>
<accession>A0A372NZT0</accession>
<organism evidence="1 2">
    <name type="scientific">Mucilaginibacter conchicola</name>
    <dbReference type="NCBI Taxonomy" id="2303333"/>
    <lineage>
        <taxon>Bacteria</taxon>
        <taxon>Pseudomonadati</taxon>
        <taxon>Bacteroidota</taxon>
        <taxon>Sphingobacteriia</taxon>
        <taxon>Sphingobacteriales</taxon>
        <taxon>Sphingobacteriaceae</taxon>
        <taxon>Mucilaginibacter</taxon>
    </lineage>
</organism>
<gene>
    <name evidence="1" type="ORF">D0C36_08930</name>
</gene>
<proteinExistence type="predicted"/>
<dbReference type="AlphaFoldDB" id="A0A372NZT0"/>
<keyword evidence="2" id="KW-1185">Reference proteome</keyword>
<comment type="caution">
    <text evidence="1">The sequence shown here is derived from an EMBL/GenBank/DDBJ whole genome shotgun (WGS) entry which is preliminary data.</text>
</comment>
<dbReference type="EMBL" id="QWDC01000001">
    <property type="protein sequence ID" value="RFZ95623.1"/>
    <property type="molecule type" value="Genomic_DNA"/>
</dbReference>
<protein>
    <submittedName>
        <fullName evidence="1">Uncharacterized protein</fullName>
    </submittedName>
</protein>
<name>A0A372NZT0_9SPHI</name>
<evidence type="ECO:0000313" key="2">
    <source>
        <dbReference type="Proteomes" id="UP000264217"/>
    </source>
</evidence>